<dbReference type="GO" id="GO:0046872">
    <property type="term" value="F:metal ion binding"/>
    <property type="evidence" value="ECO:0007669"/>
    <property type="project" value="UniProtKB-KW"/>
</dbReference>
<keyword evidence="5" id="KW-0479">Metal-binding</keyword>
<accession>A0A2N1M723</accession>
<dbReference type="PANTHER" id="PTHR22930">
    <property type="match status" value="1"/>
</dbReference>
<protein>
    <recommendedName>
        <fullName evidence="8">DDE Tnp4 domain-containing protein</fullName>
    </recommendedName>
</protein>
<reference evidence="9 10" key="2">
    <citation type="submission" date="2017-10" db="EMBL/GenBank/DDBJ databases">
        <title>Extensive intraspecific genome diversity in a model arbuscular mycorrhizal fungus.</title>
        <authorList>
            <person name="Chen E.C.H."/>
            <person name="Morin E."/>
            <person name="Baudet D."/>
            <person name="Noel J."/>
            <person name="Ndikumana S."/>
            <person name="Charron P."/>
            <person name="St-Onge C."/>
            <person name="Giorgi J."/>
            <person name="Grigoriev I.V."/>
            <person name="Roux C."/>
            <person name="Martin F.M."/>
            <person name="Corradi N."/>
        </authorList>
    </citation>
    <scope>NUCLEOTIDE SEQUENCE [LARGE SCALE GENOMIC DNA]</scope>
    <source>
        <strain evidence="9 10">C2</strain>
    </source>
</reference>
<dbReference type="Pfam" id="PF13359">
    <property type="entry name" value="DDE_Tnp_4"/>
    <property type="match status" value="1"/>
</dbReference>
<comment type="caution">
    <text evidence="9">The sequence shown here is derived from an EMBL/GenBank/DDBJ whole genome shotgun (WGS) entry which is preliminary data.</text>
</comment>
<dbReference type="GO" id="GO:0005634">
    <property type="term" value="C:nucleus"/>
    <property type="evidence" value="ECO:0007669"/>
    <property type="project" value="UniProtKB-SubCell"/>
</dbReference>
<keyword evidence="6" id="KW-0378">Hydrolase</keyword>
<evidence type="ECO:0000313" key="10">
    <source>
        <dbReference type="Proteomes" id="UP000233469"/>
    </source>
</evidence>
<reference evidence="9 10" key="1">
    <citation type="submission" date="2016-04" db="EMBL/GenBank/DDBJ databases">
        <title>Genome analyses suggest a sexual origin of heterokaryosis in a supposedly ancient asexual fungus.</title>
        <authorList>
            <person name="Ropars J."/>
            <person name="Sedzielewska K."/>
            <person name="Noel J."/>
            <person name="Charron P."/>
            <person name="Farinelli L."/>
            <person name="Marton T."/>
            <person name="Kruger M."/>
            <person name="Pelin A."/>
            <person name="Brachmann A."/>
            <person name="Corradi N."/>
        </authorList>
    </citation>
    <scope>NUCLEOTIDE SEQUENCE [LARGE SCALE GENOMIC DNA]</scope>
    <source>
        <strain evidence="9 10">C2</strain>
    </source>
</reference>
<dbReference type="GO" id="GO:0004518">
    <property type="term" value="F:nuclease activity"/>
    <property type="evidence" value="ECO:0007669"/>
    <property type="project" value="UniProtKB-KW"/>
</dbReference>
<keyword evidence="7" id="KW-0539">Nucleus</keyword>
<evidence type="ECO:0000256" key="2">
    <source>
        <dbReference type="ARBA" id="ARBA00004123"/>
    </source>
</evidence>
<dbReference type="AlphaFoldDB" id="A0A2N1M723"/>
<name>A0A2N1M723_9GLOM</name>
<evidence type="ECO:0000256" key="4">
    <source>
        <dbReference type="ARBA" id="ARBA00022722"/>
    </source>
</evidence>
<evidence type="ECO:0000256" key="6">
    <source>
        <dbReference type="ARBA" id="ARBA00022801"/>
    </source>
</evidence>
<keyword evidence="4" id="KW-0540">Nuclease</keyword>
<evidence type="ECO:0000256" key="7">
    <source>
        <dbReference type="ARBA" id="ARBA00023242"/>
    </source>
</evidence>
<comment type="cofactor">
    <cofactor evidence="1">
        <name>a divalent metal cation</name>
        <dbReference type="ChEBI" id="CHEBI:60240"/>
    </cofactor>
</comment>
<comment type="similarity">
    <text evidence="3">Belongs to the HARBI1 family.</text>
</comment>
<dbReference type="InterPro" id="IPR027806">
    <property type="entry name" value="HARBI1_dom"/>
</dbReference>
<dbReference type="EMBL" id="LLXL01004409">
    <property type="protein sequence ID" value="PKK57419.1"/>
    <property type="molecule type" value="Genomic_DNA"/>
</dbReference>
<dbReference type="Proteomes" id="UP000233469">
    <property type="component" value="Unassembled WGS sequence"/>
</dbReference>
<dbReference type="GO" id="GO:0016787">
    <property type="term" value="F:hydrolase activity"/>
    <property type="evidence" value="ECO:0007669"/>
    <property type="project" value="UniProtKB-KW"/>
</dbReference>
<feature type="domain" description="DDE Tnp4" evidence="8">
    <location>
        <begin position="175"/>
        <end position="222"/>
    </location>
</feature>
<evidence type="ECO:0000259" key="8">
    <source>
        <dbReference type="Pfam" id="PF13359"/>
    </source>
</evidence>
<gene>
    <name evidence="9" type="ORF">RhiirC2_825850</name>
</gene>
<evidence type="ECO:0000256" key="3">
    <source>
        <dbReference type="ARBA" id="ARBA00006958"/>
    </source>
</evidence>
<dbReference type="InterPro" id="IPR045249">
    <property type="entry name" value="HARBI1-like"/>
</dbReference>
<proteinExistence type="inferred from homology"/>
<organism evidence="9 10">
    <name type="scientific">Rhizophagus irregularis</name>
    <dbReference type="NCBI Taxonomy" id="588596"/>
    <lineage>
        <taxon>Eukaryota</taxon>
        <taxon>Fungi</taxon>
        <taxon>Fungi incertae sedis</taxon>
        <taxon>Mucoromycota</taxon>
        <taxon>Glomeromycotina</taxon>
        <taxon>Glomeromycetes</taxon>
        <taxon>Glomerales</taxon>
        <taxon>Glomeraceae</taxon>
        <taxon>Rhizophagus</taxon>
    </lineage>
</organism>
<sequence>MQRSDHLLTVLTTTNIILSTVCFPSSIRLQRQPRPKTEGFWTDIFPYLVDGEGYNSFRRHFRITLTTFRAIVTRLETHQAFTLDASNATPVWKQIAIVLWRLANGSGIRVLEQTLGISQGSVSNFTDRFLEALLDLEQGRIAWPQGSHLATVIQGFEYGETGLGHRKLPNVIGAMDGVHIPIHEPSENVCRYVNRKSFHSINLLGVVDHQGRFTYIHAGEAG</sequence>
<evidence type="ECO:0000313" key="9">
    <source>
        <dbReference type="EMBL" id="PKK57419.1"/>
    </source>
</evidence>
<comment type="subcellular location">
    <subcellularLocation>
        <location evidence="2">Nucleus</location>
    </subcellularLocation>
</comment>
<evidence type="ECO:0000256" key="1">
    <source>
        <dbReference type="ARBA" id="ARBA00001968"/>
    </source>
</evidence>
<dbReference type="PANTHER" id="PTHR22930:SF85">
    <property type="entry name" value="GH03217P-RELATED"/>
    <property type="match status" value="1"/>
</dbReference>
<evidence type="ECO:0000256" key="5">
    <source>
        <dbReference type="ARBA" id="ARBA00022723"/>
    </source>
</evidence>